<dbReference type="Pfam" id="PF00561">
    <property type="entry name" value="Abhydrolase_1"/>
    <property type="match status" value="1"/>
</dbReference>
<dbReference type="Proteomes" id="UP001151002">
    <property type="component" value="Unassembled WGS sequence"/>
</dbReference>
<proteinExistence type="predicted"/>
<protein>
    <submittedName>
        <fullName evidence="2">Alpha/beta hydrolase</fullName>
    </submittedName>
</protein>
<dbReference type="SUPFAM" id="SSF53474">
    <property type="entry name" value="alpha/beta-Hydrolases"/>
    <property type="match status" value="1"/>
</dbReference>
<dbReference type="InterPro" id="IPR050228">
    <property type="entry name" value="Carboxylesterase_BioH"/>
</dbReference>
<dbReference type="RefSeq" id="WP_267563224.1">
    <property type="nucleotide sequence ID" value="NZ_JAPNTZ010000004.1"/>
</dbReference>
<dbReference type="GO" id="GO:0016787">
    <property type="term" value="F:hydrolase activity"/>
    <property type="evidence" value="ECO:0007669"/>
    <property type="project" value="UniProtKB-KW"/>
</dbReference>
<evidence type="ECO:0000313" key="3">
    <source>
        <dbReference type="Proteomes" id="UP001151002"/>
    </source>
</evidence>
<comment type="caution">
    <text evidence="2">The sequence shown here is derived from an EMBL/GenBank/DDBJ whole genome shotgun (WGS) entry which is preliminary data.</text>
</comment>
<dbReference type="InterPro" id="IPR029058">
    <property type="entry name" value="AB_hydrolase_fold"/>
</dbReference>
<evidence type="ECO:0000313" key="2">
    <source>
        <dbReference type="EMBL" id="MCY1139148.1"/>
    </source>
</evidence>
<dbReference type="EMBL" id="JAPNTZ010000004">
    <property type="protein sequence ID" value="MCY1139148.1"/>
    <property type="molecule type" value="Genomic_DNA"/>
</dbReference>
<evidence type="ECO:0000259" key="1">
    <source>
        <dbReference type="Pfam" id="PF00561"/>
    </source>
</evidence>
<sequence>MPTITSSDGVRLNYADEGAGAPVVLIAGFCAPLESWELQRAALAAAGFRVIGFDRRSHGASESPPYGQRLSRHGRDLQELLSALELEDVTLIGGSMGASTVWAYYDLFGAERLSRIVTVDQTPRMVNDGDWTHGFYGLTRQNVGTFFDNGIPETGRGRQGDRLTGVQRVAEALGRMPVFADPRTPERRVLLQNHAEQDWRDVIARVEVPSLFLAGRESQLWPAEHAEAAAATNKLATVVTLDDCGHAANLDQPERTNEAILEFLR</sequence>
<keyword evidence="2" id="KW-0378">Hydrolase</keyword>
<reference evidence="2" key="1">
    <citation type="submission" date="2022-11" db="EMBL/GenBank/DDBJ databases">
        <authorList>
            <person name="Somphong A."/>
            <person name="Phongsopitanun W."/>
        </authorList>
    </citation>
    <scope>NUCLEOTIDE SEQUENCE</scope>
    <source>
        <strain evidence="2">Pm04-4</strain>
    </source>
</reference>
<feature type="domain" description="AB hydrolase-1" evidence="1">
    <location>
        <begin position="22"/>
        <end position="252"/>
    </location>
</feature>
<dbReference type="PRINTS" id="PR00412">
    <property type="entry name" value="EPOXHYDRLASE"/>
</dbReference>
<dbReference type="PANTHER" id="PTHR43194:SF2">
    <property type="entry name" value="PEROXISOMAL MEMBRANE PROTEIN LPX1"/>
    <property type="match status" value="1"/>
</dbReference>
<dbReference type="PANTHER" id="PTHR43194">
    <property type="entry name" value="HYDROLASE ALPHA/BETA FOLD FAMILY"/>
    <property type="match status" value="1"/>
</dbReference>
<dbReference type="InterPro" id="IPR000639">
    <property type="entry name" value="Epox_hydrolase-like"/>
</dbReference>
<dbReference type="InterPro" id="IPR000073">
    <property type="entry name" value="AB_hydrolase_1"/>
</dbReference>
<organism evidence="2 3">
    <name type="scientific">Paractinoplanes pyxinae</name>
    <dbReference type="NCBI Taxonomy" id="2997416"/>
    <lineage>
        <taxon>Bacteria</taxon>
        <taxon>Bacillati</taxon>
        <taxon>Actinomycetota</taxon>
        <taxon>Actinomycetes</taxon>
        <taxon>Micromonosporales</taxon>
        <taxon>Micromonosporaceae</taxon>
        <taxon>Paractinoplanes</taxon>
    </lineage>
</organism>
<name>A0ABT4AY31_9ACTN</name>
<gene>
    <name evidence="2" type="ORF">OWR29_14210</name>
</gene>
<dbReference type="Gene3D" id="3.40.50.1820">
    <property type="entry name" value="alpha/beta hydrolase"/>
    <property type="match status" value="1"/>
</dbReference>
<accession>A0ABT4AY31</accession>
<keyword evidence="3" id="KW-1185">Reference proteome</keyword>